<dbReference type="OrthoDB" id="3939805at2759"/>
<reference evidence="2" key="1">
    <citation type="journal article" date="2020" name="Stud. Mycol.">
        <title>101 Dothideomycetes genomes: a test case for predicting lifestyles and emergence of pathogens.</title>
        <authorList>
            <person name="Haridas S."/>
            <person name="Albert R."/>
            <person name="Binder M."/>
            <person name="Bloem J."/>
            <person name="Labutti K."/>
            <person name="Salamov A."/>
            <person name="Andreopoulos B."/>
            <person name="Baker S."/>
            <person name="Barry K."/>
            <person name="Bills G."/>
            <person name="Bluhm B."/>
            <person name="Cannon C."/>
            <person name="Castanera R."/>
            <person name="Culley D."/>
            <person name="Daum C."/>
            <person name="Ezra D."/>
            <person name="Gonzalez J."/>
            <person name="Henrissat B."/>
            <person name="Kuo A."/>
            <person name="Liang C."/>
            <person name="Lipzen A."/>
            <person name="Lutzoni F."/>
            <person name="Magnuson J."/>
            <person name="Mondo S."/>
            <person name="Nolan M."/>
            <person name="Ohm R."/>
            <person name="Pangilinan J."/>
            <person name="Park H.-J."/>
            <person name="Ramirez L."/>
            <person name="Alfaro M."/>
            <person name="Sun H."/>
            <person name="Tritt A."/>
            <person name="Yoshinaga Y."/>
            <person name="Zwiers L.-H."/>
            <person name="Turgeon B."/>
            <person name="Goodwin S."/>
            <person name="Spatafora J."/>
            <person name="Crous P."/>
            <person name="Grigoriev I."/>
        </authorList>
    </citation>
    <scope>NUCLEOTIDE SEQUENCE</scope>
    <source>
        <strain evidence="2">CBS 207.26</strain>
    </source>
</reference>
<dbReference type="InterPro" id="IPR001680">
    <property type="entry name" value="WD40_rpt"/>
</dbReference>
<dbReference type="AlphaFoldDB" id="A0A6A6F111"/>
<accession>A0A6A6F111</accession>
<sequence>MAFSPNGKVLASASNDGTVKLWDAGTGVAMWTLKVDTVVQPLSFSHDGAFLETDRVILHTTSLSPGKRLSRQTLLREIFV</sequence>
<dbReference type="Gene3D" id="2.130.10.10">
    <property type="entry name" value="YVTN repeat-like/Quinoprotein amine dehydrogenase"/>
    <property type="match status" value="1"/>
</dbReference>
<dbReference type="PROSITE" id="PS50082">
    <property type="entry name" value="WD_REPEATS_2"/>
    <property type="match status" value="1"/>
</dbReference>
<dbReference type="EMBL" id="ML994610">
    <property type="protein sequence ID" value="KAF2195816.1"/>
    <property type="molecule type" value="Genomic_DNA"/>
</dbReference>
<dbReference type="InterPro" id="IPR011047">
    <property type="entry name" value="Quinoprotein_ADH-like_sf"/>
</dbReference>
<organism evidence="2 3">
    <name type="scientific">Zopfia rhizophila CBS 207.26</name>
    <dbReference type="NCBI Taxonomy" id="1314779"/>
    <lineage>
        <taxon>Eukaryota</taxon>
        <taxon>Fungi</taxon>
        <taxon>Dikarya</taxon>
        <taxon>Ascomycota</taxon>
        <taxon>Pezizomycotina</taxon>
        <taxon>Dothideomycetes</taxon>
        <taxon>Dothideomycetes incertae sedis</taxon>
        <taxon>Zopfiaceae</taxon>
        <taxon>Zopfia</taxon>
    </lineage>
</organism>
<evidence type="ECO:0000256" key="1">
    <source>
        <dbReference type="PROSITE-ProRule" id="PRU00221"/>
    </source>
</evidence>
<dbReference type="PROSITE" id="PS50294">
    <property type="entry name" value="WD_REPEATS_REGION"/>
    <property type="match status" value="1"/>
</dbReference>
<evidence type="ECO:0000313" key="2">
    <source>
        <dbReference type="EMBL" id="KAF2195816.1"/>
    </source>
</evidence>
<keyword evidence="1" id="KW-0853">WD repeat</keyword>
<evidence type="ECO:0000313" key="3">
    <source>
        <dbReference type="Proteomes" id="UP000800200"/>
    </source>
</evidence>
<feature type="repeat" description="WD" evidence="1">
    <location>
        <begin position="1"/>
        <end position="32"/>
    </location>
</feature>
<dbReference type="Proteomes" id="UP000800200">
    <property type="component" value="Unassembled WGS sequence"/>
</dbReference>
<gene>
    <name evidence="2" type="ORF">K469DRAFT_19519</name>
</gene>
<name>A0A6A6F111_9PEZI</name>
<dbReference type="SUPFAM" id="SSF50998">
    <property type="entry name" value="Quinoprotein alcohol dehydrogenase-like"/>
    <property type="match status" value="1"/>
</dbReference>
<dbReference type="InterPro" id="IPR015943">
    <property type="entry name" value="WD40/YVTN_repeat-like_dom_sf"/>
</dbReference>
<proteinExistence type="predicted"/>
<protein>
    <submittedName>
        <fullName evidence="2">Uncharacterized protein</fullName>
    </submittedName>
</protein>
<dbReference type="Pfam" id="PF00400">
    <property type="entry name" value="WD40"/>
    <property type="match status" value="1"/>
</dbReference>
<keyword evidence="3" id="KW-1185">Reference proteome</keyword>